<accession>A0ABU4I0A1</accession>
<keyword evidence="2" id="KW-0067">ATP-binding</keyword>
<dbReference type="InterPro" id="IPR003593">
    <property type="entry name" value="AAA+_ATPase"/>
</dbReference>
<organism evidence="4 5">
    <name type="scientific">Conexibacter stalactiti</name>
    <dbReference type="NCBI Taxonomy" id="1940611"/>
    <lineage>
        <taxon>Bacteria</taxon>
        <taxon>Bacillati</taxon>
        <taxon>Actinomycetota</taxon>
        <taxon>Thermoleophilia</taxon>
        <taxon>Solirubrobacterales</taxon>
        <taxon>Conexibacteraceae</taxon>
        <taxon>Conexibacter</taxon>
    </lineage>
</organism>
<evidence type="ECO:0000259" key="3">
    <source>
        <dbReference type="SMART" id="SM00382"/>
    </source>
</evidence>
<dbReference type="RefSeq" id="WP_318601380.1">
    <property type="nucleotide sequence ID" value="NZ_JAWSTH010000182.1"/>
</dbReference>
<evidence type="ECO:0000256" key="1">
    <source>
        <dbReference type="ARBA" id="ARBA00022741"/>
    </source>
</evidence>
<dbReference type="Pfam" id="PF13191">
    <property type="entry name" value="AAA_16"/>
    <property type="match status" value="1"/>
</dbReference>
<dbReference type="PANTHER" id="PTHR16305:SF35">
    <property type="entry name" value="TRANSCRIPTIONAL ACTIVATOR DOMAIN"/>
    <property type="match status" value="1"/>
</dbReference>
<reference evidence="5" key="1">
    <citation type="submission" date="2023-07" db="EMBL/GenBank/DDBJ databases">
        <title>Conexibacter stalactiti sp. nov., isolated from stalactites in a lava cave and emended description of the genus Conexibacter.</title>
        <authorList>
            <person name="Lee S.D."/>
        </authorList>
    </citation>
    <scope>NUCLEOTIDE SEQUENCE [LARGE SCALE GENOMIC DNA]</scope>
    <source>
        <strain evidence="5">KCTC 39840</strain>
    </source>
</reference>
<sequence>MLLLGRERELTRIEELLDQARAGRGGALLLHGEAGIGKTALVAAAAERATACLVLRASGYEASSALPYAGLRQLVAPLLPLREQLSQVQSQALAVALALQPPTPPTRLAVPLALVALLTLAAERRPVLAIVDDVQWLDPASREAILFAARRLGDAPVALLLAARTSEQQPFEAPGLPRLAVEPLDGDTARELLDDAGGALTEAVREAVAAAAAGNPLALLELPAGLTPAQRAGAEPLGLPLRLGPLLQDAFTRRIAELEPAERHAVTVAAALEQGPLSWLLAALARLGIPATALDAAERTRTVLVADGEVELRHPLLRTAAYYAGDDEERRSAHRALASTAPDPRRRAWHLASAAAD</sequence>
<name>A0ABU4I0A1_9ACTN</name>
<evidence type="ECO:0000313" key="5">
    <source>
        <dbReference type="Proteomes" id="UP001284601"/>
    </source>
</evidence>
<protein>
    <submittedName>
        <fullName evidence="4">AAA family ATPase</fullName>
    </submittedName>
</protein>
<keyword evidence="1" id="KW-0547">Nucleotide-binding</keyword>
<dbReference type="Gene3D" id="3.40.50.300">
    <property type="entry name" value="P-loop containing nucleotide triphosphate hydrolases"/>
    <property type="match status" value="1"/>
</dbReference>
<dbReference type="InterPro" id="IPR041664">
    <property type="entry name" value="AAA_16"/>
</dbReference>
<feature type="domain" description="AAA+ ATPase" evidence="3">
    <location>
        <begin position="24"/>
        <end position="175"/>
    </location>
</feature>
<dbReference type="InterPro" id="IPR027417">
    <property type="entry name" value="P-loop_NTPase"/>
</dbReference>
<gene>
    <name evidence="4" type="ORF">R7226_30830</name>
</gene>
<evidence type="ECO:0000256" key="2">
    <source>
        <dbReference type="ARBA" id="ARBA00022840"/>
    </source>
</evidence>
<keyword evidence="5" id="KW-1185">Reference proteome</keyword>
<proteinExistence type="predicted"/>
<evidence type="ECO:0000313" key="4">
    <source>
        <dbReference type="EMBL" id="MDW5598794.1"/>
    </source>
</evidence>
<dbReference type="PANTHER" id="PTHR16305">
    <property type="entry name" value="TESTICULAR SOLUBLE ADENYLYL CYCLASE"/>
    <property type="match status" value="1"/>
</dbReference>
<comment type="caution">
    <text evidence="4">The sequence shown here is derived from an EMBL/GenBank/DDBJ whole genome shotgun (WGS) entry which is preliminary data.</text>
</comment>
<feature type="non-terminal residue" evidence="4">
    <location>
        <position position="357"/>
    </location>
</feature>
<dbReference type="EMBL" id="JAWSTH010000182">
    <property type="protein sequence ID" value="MDW5598794.1"/>
    <property type="molecule type" value="Genomic_DNA"/>
</dbReference>
<dbReference type="SUPFAM" id="SSF52540">
    <property type="entry name" value="P-loop containing nucleoside triphosphate hydrolases"/>
    <property type="match status" value="1"/>
</dbReference>
<dbReference type="SMART" id="SM00382">
    <property type="entry name" value="AAA"/>
    <property type="match status" value="1"/>
</dbReference>
<dbReference type="Proteomes" id="UP001284601">
    <property type="component" value="Unassembled WGS sequence"/>
</dbReference>